<dbReference type="InterPro" id="IPR010651">
    <property type="entry name" value="Sugar_transport"/>
</dbReference>
<dbReference type="SUPFAM" id="SSF103481">
    <property type="entry name" value="Multidrug resistance efflux transporter EmrE"/>
    <property type="match status" value="2"/>
</dbReference>
<organism evidence="9 10">
    <name type="scientific">Levilactobacillus bambusae</name>
    <dbReference type="NCBI Taxonomy" id="2024736"/>
    <lineage>
        <taxon>Bacteria</taxon>
        <taxon>Bacillati</taxon>
        <taxon>Bacillota</taxon>
        <taxon>Bacilli</taxon>
        <taxon>Lactobacillales</taxon>
        <taxon>Lactobacillaceae</taxon>
        <taxon>Levilactobacillus</taxon>
    </lineage>
</organism>
<keyword evidence="3" id="KW-0813">Transport</keyword>
<feature type="transmembrane region" description="Helical" evidence="8">
    <location>
        <begin position="57"/>
        <end position="79"/>
    </location>
</feature>
<gene>
    <name evidence="9" type="ORF">DCM90_08660</name>
</gene>
<reference evidence="9 10" key="1">
    <citation type="journal article" date="2018" name="Int. J. Syst. Evol. Microbiol.">
        <title>Lactobacillus bambusae sp. nov., isolated from a traditional fermented Ma-bamboo shoots of Taiwan.</title>
        <authorList>
            <person name="Wang L.-T."/>
        </authorList>
    </citation>
    <scope>NUCLEOTIDE SEQUENCE [LARGE SCALE GENOMIC DNA]</scope>
    <source>
        <strain evidence="9 10">BS-W1</strain>
    </source>
</reference>
<dbReference type="InterPro" id="IPR037185">
    <property type="entry name" value="EmrE-like"/>
</dbReference>
<keyword evidence="6 8" id="KW-1133">Transmembrane helix</keyword>
<comment type="subcellular location">
    <subcellularLocation>
        <location evidence="1">Cell membrane</location>
        <topology evidence="1">Multi-pass membrane protein</topology>
    </subcellularLocation>
</comment>
<dbReference type="RefSeq" id="WP_109251092.1">
    <property type="nucleotide sequence ID" value="NZ_QCXQ01000006.1"/>
</dbReference>
<evidence type="ECO:0000256" key="7">
    <source>
        <dbReference type="ARBA" id="ARBA00023136"/>
    </source>
</evidence>
<comment type="caution">
    <text evidence="9">The sequence shown here is derived from an EMBL/GenBank/DDBJ whole genome shotgun (WGS) entry which is preliminary data.</text>
</comment>
<keyword evidence="7 8" id="KW-0472">Membrane</keyword>
<comment type="similarity">
    <text evidence="2">Belongs to the GRP transporter (TC 2.A.7.5) family.</text>
</comment>
<dbReference type="Pfam" id="PF06800">
    <property type="entry name" value="Sugar_transport"/>
    <property type="match status" value="1"/>
</dbReference>
<evidence type="ECO:0000256" key="2">
    <source>
        <dbReference type="ARBA" id="ARBA00006117"/>
    </source>
</evidence>
<feature type="transmembrane region" description="Helical" evidence="8">
    <location>
        <begin position="211"/>
        <end position="229"/>
    </location>
</feature>
<keyword evidence="5 8" id="KW-0812">Transmembrane</keyword>
<feature type="transmembrane region" description="Helical" evidence="8">
    <location>
        <begin position="113"/>
        <end position="132"/>
    </location>
</feature>
<feature type="transmembrane region" description="Helical" evidence="8">
    <location>
        <begin position="31"/>
        <end position="50"/>
    </location>
</feature>
<evidence type="ECO:0000256" key="3">
    <source>
        <dbReference type="ARBA" id="ARBA00022448"/>
    </source>
</evidence>
<dbReference type="Proteomes" id="UP000245080">
    <property type="component" value="Unassembled WGS sequence"/>
</dbReference>
<dbReference type="PANTHER" id="PTHR16119">
    <property type="entry name" value="TRANSMEMBRANE PROTEIN 144"/>
    <property type="match status" value="1"/>
</dbReference>
<dbReference type="OrthoDB" id="1452595at2"/>
<dbReference type="EMBL" id="QCXQ01000006">
    <property type="protein sequence ID" value="PWF99634.1"/>
    <property type="molecule type" value="Genomic_DNA"/>
</dbReference>
<feature type="transmembrane region" description="Helical" evidence="8">
    <location>
        <begin position="265"/>
        <end position="285"/>
    </location>
</feature>
<accession>A0A2V1MZQ2</accession>
<evidence type="ECO:0000313" key="10">
    <source>
        <dbReference type="Proteomes" id="UP000245080"/>
    </source>
</evidence>
<evidence type="ECO:0000256" key="8">
    <source>
        <dbReference type="SAM" id="Phobius"/>
    </source>
</evidence>
<feature type="transmembrane region" description="Helical" evidence="8">
    <location>
        <begin position="235"/>
        <end position="256"/>
    </location>
</feature>
<evidence type="ECO:0000256" key="6">
    <source>
        <dbReference type="ARBA" id="ARBA00022989"/>
    </source>
</evidence>
<keyword evidence="10" id="KW-1185">Reference proteome</keyword>
<evidence type="ECO:0000256" key="1">
    <source>
        <dbReference type="ARBA" id="ARBA00004651"/>
    </source>
</evidence>
<dbReference type="GO" id="GO:0005886">
    <property type="term" value="C:plasma membrane"/>
    <property type="evidence" value="ECO:0007669"/>
    <property type="project" value="UniProtKB-SubCell"/>
</dbReference>
<feature type="transmembrane region" description="Helical" evidence="8">
    <location>
        <begin position="181"/>
        <end position="199"/>
    </location>
</feature>
<dbReference type="PANTHER" id="PTHR16119:SF17">
    <property type="entry name" value="TRANSMEMBRANE PROTEIN 144"/>
    <property type="match status" value="1"/>
</dbReference>
<sequence>MWILLALIPAIGFGSVGIVSGLVGGTTYQQTLGTTTGAFLIGILTLIVWHPELNGKIWLVGIISGLCWTVGQFGQFSAFKYMGVSSAMPFSTGLQLLGNTLAGVLLFSEWQGARMYTLGILALLLLVIGAALTSKRSRDNQEVDPTHDQKKGWTYLLISTVGYVGYTVVIDLGNVPAKSVMFPQSIGMLAGAILFVVFARESIRSAATWKNILTGIVWGIGNCALFIVIPHLGLAVTYAFSQCGVIISTFGGIFILNEHKTRTEMAYVTIGCLLIVVGAVALSFIKA</sequence>
<evidence type="ECO:0000256" key="5">
    <source>
        <dbReference type="ARBA" id="ARBA00022692"/>
    </source>
</evidence>
<dbReference type="AlphaFoldDB" id="A0A2V1MZQ2"/>
<feature type="transmembrane region" description="Helical" evidence="8">
    <location>
        <begin position="153"/>
        <end position="175"/>
    </location>
</feature>
<evidence type="ECO:0000256" key="4">
    <source>
        <dbReference type="ARBA" id="ARBA00022597"/>
    </source>
</evidence>
<dbReference type="CDD" id="cd23110">
    <property type="entry name" value="GRP"/>
    <property type="match status" value="1"/>
</dbReference>
<keyword evidence="4 9" id="KW-0762">Sugar transport</keyword>
<evidence type="ECO:0000313" key="9">
    <source>
        <dbReference type="EMBL" id="PWF99634.1"/>
    </source>
</evidence>
<proteinExistence type="inferred from homology"/>
<protein>
    <submittedName>
        <fullName evidence="9">Glucose transporter GlcU</fullName>
    </submittedName>
</protein>
<dbReference type="GO" id="GO:0015144">
    <property type="term" value="F:carbohydrate transmembrane transporter activity"/>
    <property type="evidence" value="ECO:0007669"/>
    <property type="project" value="InterPro"/>
</dbReference>
<name>A0A2V1MZQ2_9LACO</name>